<reference evidence="2" key="1">
    <citation type="submission" date="2018-05" db="EMBL/GenBank/DDBJ databases">
        <authorList>
            <person name="Lanie J.A."/>
            <person name="Ng W.-L."/>
            <person name="Kazmierczak K.M."/>
            <person name="Andrzejewski T.M."/>
            <person name="Davidsen T.M."/>
            <person name="Wayne K.J."/>
            <person name="Tettelin H."/>
            <person name="Glass J.I."/>
            <person name="Rusch D."/>
            <person name="Podicherti R."/>
            <person name="Tsui H.-C.T."/>
            <person name="Winkler M.E."/>
        </authorList>
    </citation>
    <scope>NUCLEOTIDE SEQUENCE</scope>
</reference>
<keyword evidence="1" id="KW-0472">Membrane</keyword>
<dbReference type="AlphaFoldDB" id="A0A381NP09"/>
<organism evidence="2">
    <name type="scientific">marine metagenome</name>
    <dbReference type="NCBI Taxonomy" id="408172"/>
    <lineage>
        <taxon>unclassified sequences</taxon>
        <taxon>metagenomes</taxon>
        <taxon>ecological metagenomes</taxon>
    </lineage>
</organism>
<accession>A0A381NP09</accession>
<feature type="transmembrane region" description="Helical" evidence="1">
    <location>
        <begin position="6"/>
        <end position="27"/>
    </location>
</feature>
<evidence type="ECO:0000256" key="1">
    <source>
        <dbReference type="SAM" id="Phobius"/>
    </source>
</evidence>
<sequence>MRDVIAGVVALFLLLFAGSLITTLVFYRKRWKSKRDQLVARGHSVIAEIPMGANMTLFSENVTHFLRGNQSIDKASIKAVKLLINGSTIAAHSSKELLTDTNAIPASVKDHPEGIAHDRWDVVVETTSDVILIECGSIRERVSQELAKKIFDAIKSNIRTRDKQK</sequence>
<keyword evidence="1" id="KW-0812">Transmembrane</keyword>
<protein>
    <submittedName>
        <fullName evidence="2">Uncharacterized protein</fullName>
    </submittedName>
</protein>
<gene>
    <name evidence="2" type="ORF">METZ01_LOCUS9145</name>
</gene>
<keyword evidence="1" id="KW-1133">Transmembrane helix</keyword>
<proteinExistence type="predicted"/>
<evidence type="ECO:0000313" key="2">
    <source>
        <dbReference type="EMBL" id="SUZ56291.1"/>
    </source>
</evidence>
<dbReference type="EMBL" id="UINC01000492">
    <property type="protein sequence ID" value="SUZ56291.1"/>
    <property type="molecule type" value="Genomic_DNA"/>
</dbReference>
<name>A0A381NP09_9ZZZZ</name>